<gene>
    <name evidence="2" type="ORF">DKZ23_09315</name>
</gene>
<accession>A0A317GFJ5</accession>
<sequence>MTEIKQDMKTAPFEERETIISYDRQTETWHIYTDEPKHARKYEKYVAHPQRKGYNSAGQLIMLEGDIDNGVVSVRKSISEKQRKKLSEFQKERHHSLNKTPVFTNRASQDLTGITQPS</sequence>
<dbReference type="EMBL" id="QGHS01000159">
    <property type="protein sequence ID" value="PWT45653.1"/>
    <property type="molecule type" value="Genomic_DNA"/>
</dbReference>
<name>A0A317GFJ5_LIMRT</name>
<evidence type="ECO:0000313" key="2">
    <source>
        <dbReference type="EMBL" id="PWT45653.1"/>
    </source>
</evidence>
<dbReference type="Proteomes" id="UP000245866">
    <property type="component" value="Unassembled WGS sequence"/>
</dbReference>
<organism evidence="2 3">
    <name type="scientific">Limosilactobacillus reuteri</name>
    <name type="common">Lactobacillus reuteri</name>
    <dbReference type="NCBI Taxonomy" id="1598"/>
    <lineage>
        <taxon>Bacteria</taxon>
        <taxon>Bacillati</taxon>
        <taxon>Bacillota</taxon>
        <taxon>Bacilli</taxon>
        <taxon>Lactobacillales</taxon>
        <taxon>Lactobacillaceae</taxon>
        <taxon>Limosilactobacillus</taxon>
    </lineage>
</organism>
<protein>
    <submittedName>
        <fullName evidence="2">Uncharacterized protein</fullName>
    </submittedName>
</protein>
<dbReference type="RefSeq" id="WP_134907966.1">
    <property type="nucleotide sequence ID" value="NZ_JAJAOX010000067.1"/>
</dbReference>
<feature type="compositionally biased region" description="Polar residues" evidence="1">
    <location>
        <begin position="98"/>
        <end position="118"/>
    </location>
</feature>
<evidence type="ECO:0000256" key="1">
    <source>
        <dbReference type="SAM" id="MobiDB-lite"/>
    </source>
</evidence>
<dbReference type="AlphaFoldDB" id="A0A317GFJ5"/>
<feature type="region of interest" description="Disordered" evidence="1">
    <location>
        <begin position="88"/>
        <end position="118"/>
    </location>
</feature>
<reference evidence="2 3" key="1">
    <citation type="journal article" date="2018" name="Front. Microbiol.">
        <title>Comparative Genomics of the Herbivore Gut Symbiont Lactobacillus reuteri Reveals Genetic Diversity and Lifestyle Adaptation.</title>
        <authorList>
            <person name="Zhao J."/>
        </authorList>
    </citation>
    <scope>NUCLEOTIDE SEQUENCE [LARGE SCALE GENOMIC DNA]</scope>
    <source>
        <strain evidence="2 3">LR12</strain>
    </source>
</reference>
<proteinExistence type="predicted"/>
<evidence type="ECO:0000313" key="3">
    <source>
        <dbReference type="Proteomes" id="UP000245866"/>
    </source>
</evidence>
<comment type="caution">
    <text evidence="2">The sequence shown here is derived from an EMBL/GenBank/DDBJ whole genome shotgun (WGS) entry which is preliminary data.</text>
</comment>